<dbReference type="EMBL" id="MBFU01000331">
    <property type="protein sequence ID" value="PWA00525.1"/>
    <property type="molecule type" value="Genomic_DNA"/>
</dbReference>
<evidence type="ECO:0000256" key="4">
    <source>
        <dbReference type="ARBA" id="ARBA00022989"/>
    </source>
</evidence>
<organism evidence="7 8">
    <name type="scientific">Smittium angustum</name>
    <dbReference type="NCBI Taxonomy" id="133377"/>
    <lineage>
        <taxon>Eukaryota</taxon>
        <taxon>Fungi</taxon>
        <taxon>Fungi incertae sedis</taxon>
        <taxon>Zoopagomycota</taxon>
        <taxon>Kickxellomycotina</taxon>
        <taxon>Harpellomycetes</taxon>
        <taxon>Harpellales</taxon>
        <taxon>Legeriomycetaceae</taxon>
        <taxon>Smittium</taxon>
    </lineage>
</organism>
<dbReference type="Proteomes" id="UP000245591">
    <property type="component" value="Unassembled WGS sequence"/>
</dbReference>
<evidence type="ECO:0000313" key="7">
    <source>
        <dbReference type="EMBL" id="PWA00525.1"/>
    </source>
</evidence>
<keyword evidence="4 6" id="KW-1133">Transmembrane helix</keyword>
<gene>
    <name evidence="7" type="ORF">BB558_003417</name>
</gene>
<proteinExistence type="inferred from homology"/>
<keyword evidence="8" id="KW-1185">Reference proteome</keyword>
<dbReference type="GO" id="GO:0097020">
    <property type="term" value="F:COPII receptor activity"/>
    <property type="evidence" value="ECO:0007669"/>
    <property type="project" value="InterPro"/>
</dbReference>
<dbReference type="PANTHER" id="PTHR13144">
    <property type="entry name" value="TEX261 PROTEIN"/>
    <property type="match status" value="1"/>
</dbReference>
<dbReference type="PANTHER" id="PTHR13144:SF0">
    <property type="entry name" value="PROTEIN TEX261"/>
    <property type="match status" value="1"/>
</dbReference>
<keyword evidence="3 6" id="KW-0812">Transmembrane</keyword>
<dbReference type="InterPro" id="IPR007277">
    <property type="entry name" value="Svp26/Tex261"/>
</dbReference>
<dbReference type="GO" id="GO:0006888">
    <property type="term" value="P:endoplasmic reticulum to Golgi vesicle-mediated transport"/>
    <property type="evidence" value="ECO:0007669"/>
    <property type="project" value="InterPro"/>
</dbReference>
<dbReference type="Pfam" id="PF04148">
    <property type="entry name" value="Erv26"/>
    <property type="match status" value="1"/>
</dbReference>
<comment type="subcellular location">
    <subcellularLocation>
        <location evidence="1">Membrane</location>
        <topology evidence="1">Multi-pass membrane protein</topology>
    </subcellularLocation>
</comment>
<sequence length="190" mass="21292">MGVIIKLISVAGVVSAVLLSLFCLGSGLYILSTWIEDNARITKKILEYLSMVVASIHILLLIFDGFPILNTLYSMVCIGIYSLLLNTFPIVNMLSFTFLGSILFAVGNHFVWFFYFVEKVDIYSYAEISSFMGVCVWFLPILYFISLDSSENTLPSYDSSGKSKRRQNIFQSLVSKLTGTNTNKNIENAL</sequence>
<evidence type="ECO:0008006" key="9">
    <source>
        <dbReference type="Google" id="ProtNLM"/>
    </source>
</evidence>
<evidence type="ECO:0000256" key="5">
    <source>
        <dbReference type="ARBA" id="ARBA00023136"/>
    </source>
</evidence>
<accession>A0A2U1J651</accession>
<evidence type="ECO:0000313" key="8">
    <source>
        <dbReference type="Proteomes" id="UP000245591"/>
    </source>
</evidence>
<name>A0A2U1J651_SMIAN</name>
<feature type="transmembrane region" description="Helical" evidence="6">
    <location>
        <begin position="98"/>
        <end position="116"/>
    </location>
</feature>
<evidence type="ECO:0000256" key="3">
    <source>
        <dbReference type="ARBA" id="ARBA00022692"/>
    </source>
</evidence>
<protein>
    <recommendedName>
        <fullName evidence="9">Transmembrane adaptor Erv26</fullName>
    </recommendedName>
</protein>
<evidence type="ECO:0000256" key="2">
    <source>
        <dbReference type="ARBA" id="ARBA00008096"/>
    </source>
</evidence>
<dbReference type="GO" id="GO:0005789">
    <property type="term" value="C:endoplasmic reticulum membrane"/>
    <property type="evidence" value="ECO:0007669"/>
    <property type="project" value="TreeGrafter"/>
</dbReference>
<comment type="similarity">
    <text evidence="2">Belongs to the SVP26 family.</text>
</comment>
<comment type="caution">
    <text evidence="7">The sequence shown here is derived from an EMBL/GenBank/DDBJ whole genome shotgun (WGS) entry which is preliminary data.</text>
</comment>
<feature type="transmembrane region" description="Helical" evidence="6">
    <location>
        <begin position="122"/>
        <end position="145"/>
    </location>
</feature>
<dbReference type="AlphaFoldDB" id="A0A2U1J651"/>
<reference evidence="7 8" key="1">
    <citation type="journal article" date="2018" name="MBio">
        <title>Comparative Genomics Reveals the Core Gene Toolbox for the Fungus-Insect Symbiosis.</title>
        <authorList>
            <person name="Wang Y."/>
            <person name="Stata M."/>
            <person name="Wang W."/>
            <person name="Stajich J.E."/>
            <person name="White M.M."/>
            <person name="Moncalvo J.M."/>
        </authorList>
    </citation>
    <scope>NUCLEOTIDE SEQUENCE [LARGE SCALE GENOMIC DNA]</scope>
    <source>
        <strain evidence="7 8">AUS-126-30</strain>
    </source>
</reference>
<feature type="transmembrane region" description="Helical" evidence="6">
    <location>
        <begin position="12"/>
        <end position="34"/>
    </location>
</feature>
<dbReference type="GO" id="GO:0000139">
    <property type="term" value="C:Golgi membrane"/>
    <property type="evidence" value="ECO:0007669"/>
    <property type="project" value="TreeGrafter"/>
</dbReference>
<feature type="transmembrane region" description="Helical" evidence="6">
    <location>
        <begin position="46"/>
        <end position="66"/>
    </location>
</feature>
<feature type="transmembrane region" description="Helical" evidence="6">
    <location>
        <begin position="72"/>
        <end position="91"/>
    </location>
</feature>
<dbReference type="GO" id="GO:0030134">
    <property type="term" value="C:COPII-coated ER to Golgi transport vesicle"/>
    <property type="evidence" value="ECO:0007669"/>
    <property type="project" value="TreeGrafter"/>
</dbReference>
<evidence type="ECO:0000256" key="1">
    <source>
        <dbReference type="ARBA" id="ARBA00004141"/>
    </source>
</evidence>
<keyword evidence="5 6" id="KW-0472">Membrane</keyword>
<evidence type="ECO:0000256" key="6">
    <source>
        <dbReference type="SAM" id="Phobius"/>
    </source>
</evidence>